<dbReference type="Pfam" id="PF13041">
    <property type="entry name" value="PPR_2"/>
    <property type="match status" value="2"/>
</dbReference>
<comment type="similarity">
    <text evidence="1">Belongs to the PPR family. PCMP-H subfamily.</text>
</comment>
<evidence type="ECO:0000256" key="4">
    <source>
        <dbReference type="SAM" id="SignalP"/>
    </source>
</evidence>
<feature type="chain" id="PRO_5029610186" description="DYW domain-containing protein" evidence="4">
    <location>
        <begin position="19"/>
        <end position="822"/>
    </location>
</feature>
<dbReference type="EMBL" id="JAATIQ010000022">
    <property type="protein sequence ID" value="KAF4399111.1"/>
    <property type="molecule type" value="Genomic_DNA"/>
</dbReference>
<dbReference type="InterPro" id="IPR046848">
    <property type="entry name" value="E_motif"/>
</dbReference>
<dbReference type="Pfam" id="PF20431">
    <property type="entry name" value="E_motif"/>
    <property type="match status" value="1"/>
</dbReference>
<evidence type="ECO:0000256" key="1">
    <source>
        <dbReference type="ARBA" id="ARBA00006643"/>
    </source>
</evidence>
<dbReference type="InterPro" id="IPR011990">
    <property type="entry name" value="TPR-like_helical_dom_sf"/>
</dbReference>
<keyword evidence="4" id="KW-0732">Signal</keyword>
<dbReference type="FunFam" id="1.25.40.10:FF:000366">
    <property type="entry name" value="Pentatricopeptide (PPR) repeat-containing protein"/>
    <property type="match status" value="1"/>
</dbReference>
<dbReference type="InterPro" id="IPR046960">
    <property type="entry name" value="PPR_At4g14850-like_plant"/>
</dbReference>
<dbReference type="Pfam" id="PF14432">
    <property type="entry name" value="DYW_deaminase"/>
    <property type="match status" value="1"/>
</dbReference>
<feature type="repeat" description="PPR" evidence="3">
    <location>
        <begin position="461"/>
        <end position="495"/>
    </location>
</feature>
<protein>
    <recommendedName>
        <fullName evidence="5">DYW domain-containing protein</fullName>
    </recommendedName>
</protein>
<evidence type="ECO:0000259" key="5">
    <source>
        <dbReference type="Pfam" id="PF14432"/>
    </source>
</evidence>
<evidence type="ECO:0000256" key="2">
    <source>
        <dbReference type="ARBA" id="ARBA00022737"/>
    </source>
</evidence>
<dbReference type="FunFam" id="1.25.40.10:FF:000471">
    <property type="entry name" value="Putative pentatricopeptide repeat-containing protein, mitochondrial"/>
    <property type="match status" value="1"/>
</dbReference>
<feature type="repeat" description="PPR" evidence="3">
    <location>
        <begin position="127"/>
        <end position="161"/>
    </location>
</feature>
<dbReference type="GO" id="GO:0003723">
    <property type="term" value="F:RNA binding"/>
    <property type="evidence" value="ECO:0007669"/>
    <property type="project" value="InterPro"/>
</dbReference>
<dbReference type="GO" id="GO:0008270">
    <property type="term" value="F:zinc ion binding"/>
    <property type="evidence" value="ECO:0007669"/>
    <property type="project" value="InterPro"/>
</dbReference>
<name>A0A7J6HWE9_CANSA</name>
<dbReference type="FunFam" id="1.25.40.10:FF:000397">
    <property type="entry name" value="Pentatricopeptide repeat-containing protein At2g40720"/>
    <property type="match status" value="1"/>
</dbReference>
<dbReference type="PANTHER" id="PTHR47926">
    <property type="entry name" value="PENTATRICOPEPTIDE REPEAT-CONTAINING PROTEIN"/>
    <property type="match status" value="1"/>
</dbReference>
<dbReference type="AlphaFoldDB" id="A0A7J6HWE9"/>
<feature type="repeat" description="PPR" evidence="3">
    <location>
        <begin position="259"/>
        <end position="293"/>
    </location>
</feature>
<dbReference type="PROSITE" id="PS51375">
    <property type="entry name" value="PPR"/>
    <property type="match status" value="4"/>
</dbReference>
<keyword evidence="7" id="KW-1185">Reference proteome</keyword>
<feature type="repeat" description="PPR" evidence="3">
    <location>
        <begin position="329"/>
        <end position="363"/>
    </location>
</feature>
<accession>A0A7J6HWE9</accession>
<proteinExistence type="inferred from homology"/>
<evidence type="ECO:0000313" key="6">
    <source>
        <dbReference type="EMBL" id="KAF4399111.1"/>
    </source>
</evidence>
<dbReference type="FunFam" id="1.25.40.10:FF:000031">
    <property type="entry name" value="Pentatricopeptide repeat-containing protein mitochondrial"/>
    <property type="match status" value="1"/>
</dbReference>
<dbReference type="NCBIfam" id="TIGR00756">
    <property type="entry name" value="PPR"/>
    <property type="match status" value="3"/>
</dbReference>
<sequence length="822" mass="92316">MLLPMYLALALLKGDIKSEDLAVAQGGDKGTSYTRWNDGAGFIKLRQNELLIRNFPCIRIWTSSLHCGFSSQAICLAQQSRSLLELPDFGFDSFKYADMLQDSIENRKPRRGMGLHCEILKRGGCLDLFANNILLNMYVKSNLLSDAHNLFKEMPRLNTISFVTLIQGISESQHFVEGINLFVRLHREGHELNGFVFTTMLKLLVKMGRAELGWNLHACIFKLGHDSNAFVATALIDAYSICGHVDIASHVFNGIIFKDMVSWTGMITCYTENECFEDALELFFRMRIVGFKPNNFTFASLLKAYVGLEALDAGQSMHAFVIKSHYHDDKFVGLALLDLYTKSGDIGDACRVFEEMPKTDVVPWSFMIARYAQKDQCDEAIDLFLKMRQALVSPNEFAHASVLQACSTKGNLVLGKQIHAHVTKVCLDTNVFVSNALMDVYAKCGEIDNSMKLFVESPNRNDVSWNTMIVGFVQLGDDEKALSLFSRMLRLQIPATGVTYSSTLRASCSNAGLLEQGQAYFNSMTQEYGIEPCIEHYTCMVGLFGRLGHLDKAVKLIEEIPYDPSIMLWRALLGACVIHNDVELGKQSAERILEIDPHDDATHVLLSNLYANAKRWNNVAFVRKNMKKKGVKKELGLSWIENQGAVHYFCVGDNSHSDMKLIRGMLEWLNIKTWKTGYVPNCKAILLQVEEDEKERLLWLHSERLALAFGLIRTPPGSPIRIIKNLRICIDCHAVMKSISKIVKREIVVRDINRFHNFQDGICSCGDCWPLVITKSEIAASTVDLSLSLCTLQEISSDFHGCFGLGSFVSLLNIKTTSDMVG</sequence>
<evidence type="ECO:0000313" key="7">
    <source>
        <dbReference type="Proteomes" id="UP000583929"/>
    </source>
</evidence>
<dbReference type="SUPFAM" id="SSF48452">
    <property type="entry name" value="TPR-like"/>
    <property type="match status" value="1"/>
</dbReference>
<dbReference type="InterPro" id="IPR032867">
    <property type="entry name" value="DYW_dom"/>
</dbReference>
<dbReference type="Proteomes" id="UP000583929">
    <property type="component" value="Unassembled WGS sequence"/>
</dbReference>
<dbReference type="FunFam" id="1.25.40.10:FF:000201">
    <property type="entry name" value="Pentatricopeptide repeat-containing protein mitochondrial"/>
    <property type="match status" value="1"/>
</dbReference>
<dbReference type="Pfam" id="PF01535">
    <property type="entry name" value="PPR"/>
    <property type="match status" value="5"/>
</dbReference>
<dbReference type="GO" id="GO:0009451">
    <property type="term" value="P:RNA modification"/>
    <property type="evidence" value="ECO:0007669"/>
    <property type="project" value="InterPro"/>
</dbReference>
<dbReference type="PANTHER" id="PTHR47926:SF533">
    <property type="entry name" value="DYW DOMAIN-CONTAINING PROTEIN"/>
    <property type="match status" value="1"/>
</dbReference>
<feature type="domain" description="DYW" evidence="5">
    <location>
        <begin position="677"/>
        <end position="769"/>
    </location>
</feature>
<reference evidence="6 7" key="1">
    <citation type="journal article" date="2020" name="bioRxiv">
        <title>Sequence and annotation of 42 cannabis genomes reveals extensive copy number variation in cannabinoid synthesis and pathogen resistance genes.</title>
        <authorList>
            <person name="Mckernan K.J."/>
            <person name="Helbert Y."/>
            <person name="Kane L.T."/>
            <person name="Ebling H."/>
            <person name="Zhang L."/>
            <person name="Liu B."/>
            <person name="Eaton Z."/>
            <person name="Mclaughlin S."/>
            <person name="Kingan S."/>
            <person name="Baybayan P."/>
            <person name="Concepcion G."/>
            <person name="Jordan M."/>
            <person name="Riva A."/>
            <person name="Barbazuk W."/>
            <person name="Harkins T."/>
        </authorList>
    </citation>
    <scope>NUCLEOTIDE SEQUENCE [LARGE SCALE GENOMIC DNA]</scope>
    <source>
        <strain evidence="7">cv. Jamaican Lion 4</strain>
        <tissue evidence="6">Leaf</tissue>
    </source>
</reference>
<organism evidence="6 7">
    <name type="scientific">Cannabis sativa</name>
    <name type="common">Hemp</name>
    <name type="synonym">Marijuana</name>
    <dbReference type="NCBI Taxonomy" id="3483"/>
    <lineage>
        <taxon>Eukaryota</taxon>
        <taxon>Viridiplantae</taxon>
        <taxon>Streptophyta</taxon>
        <taxon>Embryophyta</taxon>
        <taxon>Tracheophyta</taxon>
        <taxon>Spermatophyta</taxon>
        <taxon>Magnoliopsida</taxon>
        <taxon>eudicotyledons</taxon>
        <taxon>Gunneridae</taxon>
        <taxon>Pentapetalae</taxon>
        <taxon>rosids</taxon>
        <taxon>fabids</taxon>
        <taxon>Rosales</taxon>
        <taxon>Cannabaceae</taxon>
        <taxon>Cannabis</taxon>
    </lineage>
</organism>
<feature type="signal peptide" evidence="4">
    <location>
        <begin position="1"/>
        <end position="18"/>
    </location>
</feature>
<evidence type="ECO:0000256" key="3">
    <source>
        <dbReference type="PROSITE-ProRule" id="PRU00708"/>
    </source>
</evidence>
<keyword evidence="2" id="KW-0677">Repeat</keyword>
<gene>
    <name evidence="6" type="ORF">G4B88_023705</name>
</gene>
<dbReference type="Gene3D" id="1.25.40.10">
    <property type="entry name" value="Tetratricopeptide repeat domain"/>
    <property type="match status" value="4"/>
</dbReference>
<comment type="caution">
    <text evidence="6">The sequence shown here is derived from an EMBL/GenBank/DDBJ whole genome shotgun (WGS) entry which is preliminary data.</text>
</comment>
<dbReference type="InterPro" id="IPR002885">
    <property type="entry name" value="PPR_rpt"/>
</dbReference>